<evidence type="ECO:0000313" key="14">
    <source>
        <dbReference type="EMBL" id="MXQ83795.1"/>
    </source>
</evidence>
<keyword evidence="15" id="KW-1185">Reference proteome</keyword>
<dbReference type="SMART" id="SM00190">
    <property type="entry name" value="IL4_13"/>
    <property type="match status" value="1"/>
</dbReference>
<dbReference type="InterPro" id="IPR001325">
    <property type="entry name" value="IL-4/IL-13"/>
</dbReference>
<sequence>MGKFIKLFTQLTRDLPVGIPDGHAYLFGYTSLPWWGVHPHQHVLQNFSLTATANSLTSLQKSLDSLVKVVPDNCLALDYLLTVCAAVDTSCCTYVNTPSQLIPVLVCLLVCTSHFVHGHKCDITLAEIIKTLNILTTRKNSCMELPVADVFAAPKNTTEKETFCRVGIELRRIYRSHTCLNKFLGGLDRNLNSLASKTCSVNEAKTSTSTLKDLLERLKTIMKEKYSKC</sequence>
<dbReference type="FunFam" id="1.20.1250.10:FF:000014">
    <property type="entry name" value="Interleukin-4"/>
    <property type="match status" value="1"/>
</dbReference>
<dbReference type="GO" id="GO:0005615">
    <property type="term" value="C:extracellular space"/>
    <property type="evidence" value="ECO:0007669"/>
    <property type="project" value="UniProtKB-KW"/>
</dbReference>
<evidence type="ECO:0000256" key="9">
    <source>
        <dbReference type="ARBA" id="ARBA00023030"/>
    </source>
</evidence>
<keyword evidence="6" id="KW-0964">Secreted</keyword>
<dbReference type="PRINTS" id="PR00431">
    <property type="entry name" value="INTERLEUKIN4"/>
</dbReference>
<dbReference type="PROSITE" id="PS00838">
    <property type="entry name" value="INTERLEUKIN_4_13"/>
    <property type="match status" value="1"/>
</dbReference>
<dbReference type="SUPFAM" id="SSF47266">
    <property type="entry name" value="4-helical cytokines"/>
    <property type="match status" value="1"/>
</dbReference>
<evidence type="ECO:0000256" key="12">
    <source>
        <dbReference type="ARBA" id="ARBA00030247"/>
    </source>
</evidence>
<proteinExistence type="inferred from homology"/>
<dbReference type="GO" id="GO:0051239">
    <property type="term" value="P:regulation of multicellular organismal process"/>
    <property type="evidence" value="ECO:0007669"/>
    <property type="project" value="UniProtKB-ARBA"/>
</dbReference>
<dbReference type="GO" id="GO:0050728">
    <property type="term" value="P:negative regulation of inflammatory response"/>
    <property type="evidence" value="ECO:0007669"/>
    <property type="project" value="TreeGrafter"/>
</dbReference>
<reference evidence="14" key="1">
    <citation type="submission" date="2019-10" db="EMBL/GenBank/DDBJ databases">
        <title>The sequence and de novo assembly of the wild yak genome.</title>
        <authorList>
            <person name="Liu Y."/>
        </authorList>
    </citation>
    <scope>NUCLEOTIDE SEQUENCE [LARGE SCALE GENOMIC DNA]</scope>
    <source>
        <strain evidence="14">WY2019</strain>
    </source>
</reference>
<comment type="function">
    <text evidence="1">Participates in at least several B-cell activation processes as well as of other cell types. It is a costimulator of DNA-synthesis. It induces the expression of class II MHC molecules on resting B-cells. It enhances both secretion and cell surface expression of IgE and IgG1. It also regulates the expression of the low affinity Fc receptor for IgE (CD23) on both lymphocytes and monocytes. Positively regulates IL31RA expression in macrophages. Stimulates autophagy in dendritic cells by interfering with mTORC1 signaling and through the induction of RUFY4.</text>
</comment>
<dbReference type="SUPFAM" id="SSF58069">
    <property type="entry name" value="Virus ectodomain"/>
    <property type="match status" value="1"/>
</dbReference>
<dbReference type="InterPro" id="IPR009079">
    <property type="entry name" value="4_helix_cytokine-like_core"/>
</dbReference>
<dbReference type="GO" id="GO:0008083">
    <property type="term" value="F:growth factor activity"/>
    <property type="evidence" value="ECO:0007669"/>
    <property type="project" value="UniProtKB-KW"/>
</dbReference>
<dbReference type="PANTHER" id="PTHR47401">
    <property type="entry name" value="INTERLEUKIN-4"/>
    <property type="match status" value="1"/>
</dbReference>
<dbReference type="Pfam" id="PF00727">
    <property type="entry name" value="IL4"/>
    <property type="match status" value="1"/>
</dbReference>
<dbReference type="GO" id="GO:0035771">
    <property type="term" value="P:interleukin-4-mediated signaling pathway"/>
    <property type="evidence" value="ECO:0007669"/>
    <property type="project" value="TreeGrafter"/>
</dbReference>
<comment type="subcellular location">
    <subcellularLocation>
        <location evidence="2">Secreted</location>
    </subcellularLocation>
</comment>
<dbReference type="GO" id="GO:0050776">
    <property type="term" value="P:regulation of immune response"/>
    <property type="evidence" value="ECO:0007669"/>
    <property type="project" value="TreeGrafter"/>
</dbReference>
<keyword evidence="8" id="KW-0075">B-cell activation</keyword>
<protein>
    <recommendedName>
        <fullName evidence="4">Interleukin-4</fullName>
    </recommendedName>
    <alternativeName>
        <fullName evidence="13">B-cell stimulatory factor 1</fullName>
    </alternativeName>
    <alternativeName>
        <fullName evidence="12">Lymphocyte stimulatory factor 1</fullName>
    </alternativeName>
</protein>
<dbReference type="EMBL" id="VBQZ03000018">
    <property type="protein sequence ID" value="MXQ83795.1"/>
    <property type="molecule type" value="Genomic_DNA"/>
</dbReference>
<keyword evidence="10" id="KW-1015">Disulfide bond</keyword>
<evidence type="ECO:0000256" key="2">
    <source>
        <dbReference type="ARBA" id="ARBA00004613"/>
    </source>
</evidence>
<keyword evidence="11" id="KW-0325">Glycoprotein</keyword>
<dbReference type="AlphaFoldDB" id="A0A6B0R1U7"/>
<dbReference type="GO" id="GO:0045893">
    <property type="term" value="P:positive regulation of DNA-templated transcription"/>
    <property type="evidence" value="ECO:0007669"/>
    <property type="project" value="TreeGrafter"/>
</dbReference>
<evidence type="ECO:0000256" key="1">
    <source>
        <dbReference type="ARBA" id="ARBA00003994"/>
    </source>
</evidence>
<evidence type="ECO:0000313" key="15">
    <source>
        <dbReference type="Proteomes" id="UP000322234"/>
    </source>
</evidence>
<dbReference type="Proteomes" id="UP000322234">
    <property type="component" value="Unassembled WGS sequence"/>
</dbReference>
<dbReference type="GO" id="GO:0042113">
    <property type="term" value="P:B cell activation"/>
    <property type="evidence" value="ECO:0007669"/>
    <property type="project" value="UniProtKB-KW"/>
</dbReference>
<evidence type="ECO:0000256" key="4">
    <source>
        <dbReference type="ARBA" id="ARBA00019467"/>
    </source>
</evidence>
<dbReference type="Gene3D" id="1.20.1250.10">
    <property type="match status" value="1"/>
</dbReference>
<dbReference type="InterPro" id="IPR018096">
    <property type="entry name" value="IL-4/IL-13_CS"/>
</dbReference>
<comment type="caution">
    <text evidence="14">The sequence shown here is derived from an EMBL/GenBank/DDBJ whole genome shotgun (WGS) entry which is preliminary data.</text>
</comment>
<keyword evidence="7" id="KW-0732">Signal</keyword>
<comment type="similarity">
    <text evidence="3">Belongs to the IL-4/IL-13 family.</text>
</comment>
<dbReference type="GO" id="GO:0005136">
    <property type="term" value="F:interleukin-4 receptor binding"/>
    <property type="evidence" value="ECO:0007669"/>
    <property type="project" value="InterPro"/>
</dbReference>
<dbReference type="InterPro" id="IPR002354">
    <property type="entry name" value="IL-4"/>
</dbReference>
<dbReference type="GO" id="GO:0005125">
    <property type="term" value="F:cytokine activity"/>
    <property type="evidence" value="ECO:0007669"/>
    <property type="project" value="UniProtKB-KW"/>
</dbReference>
<name>A0A6B0R1U7_9CETA</name>
<dbReference type="Gene3D" id="1.10.287.210">
    <property type="match status" value="1"/>
</dbReference>
<evidence type="ECO:0000256" key="11">
    <source>
        <dbReference type="ARBA" id="ARBA00023180"/>
    </source>
</evidence>
<evidence type="ECO:0000256" key="3">
    <source>
        <dbReference type="ARBA" id="ARBA00009855"/>
    </source>
</evidence>
<evidence type="ECO:0000256" key="7">
    <source>
        <dbReference type="ARBA" id="ARBA00022729"/>
    </source>
</evidence>
<organism evidence="14 15">
    <name type="scientific">Bos mutus</name>
    <name type="common">wild yak</name>
    <dbReference type="NCBI Taxonomy" id="72004"/>
    <lineage>
        <taxon>Eukaryota</taxon>
        <taxon>Metazoa</taxon>
        <taxon>Chordata</taxon>
        <taxon>Craniata</taxon>
        <taxon>Vertebrata</taxon>
        <taxon>Euteleostomi</taxon>
        <taxon>Mammalia</taxon>
        <taxon>Eutheria</taxon>
        <taxon>Laurasiatheria</taxon>
        <taxon>Artiodactyla</taxon>
        <taxon>Ruminantia</taxon>
        <taxon>Pecora</taxon>
        <taxon>Bovidae</taxon>
        <taxon>Bovinae</taxon>
        <taxon>Bos</taxon>
    </lineage>
</organism>
<evidence type="ECO:0000256" key="6">
    <source>
        <dbReference type="ARBA" id="ARBA00022525"/>
    </source>
</evidence>
<dbReference type="GO" id="GO:0010628">
    <property type="term" value="P:positive regulation of gene expression"/>
    <property type="evidence" value="ECO:0007669"/>
    <property type="project" value="UniProtKB-ARBA"/>
</dbReference>
<evidence type="ECO:0000256" key="5">
    <source>
        <dbReference type="ARBA" id="ARBA00022514"/>
    </source>
</evidence>
<evidence type="ECO:0000256" key="8">
    <source>
        <dbReference type="ARBA" id="ARBA00022936"/>
    </source>
</evidence>
<gene>
    <name evidence="14" type="ORF">E5288_WYG002344</name>
</gene>
<keyword evidence="9" id="KW-0339">Growth factor</keyword>
<keyword evidence="5" id="KW-0202">Cytokine</keyword>
<evidence type="ECO:0000256" key="13">
    <source>
        <dbReference type="ARBA" id="ARBA00031287"/>
    </source>
</evidence>
<dbReference type="PANTHER" id="PTHR47401:SF1">
    <property type="entry name" value="INTERLEUKIN-4"/>
    <property type="match status" value="1"/>
</dbReference>
<evidence type="ECO:0000256" key="10">
    <source>
        <dbReference type="ARBA" id="ARBA00023157"/>
    </source>
</evidence>
<accession>A0A6B0R1U7</accession>
<dbReference type="GO" id="GO:0006955">
    <property type="term" value="P:immune response"/>
    <property type="evidence" value="ECO:0007669"/>
    <property type="project" value="InterPro"/>
</dbReference>